<dbReference type="GO" id="GO:0016987">
    <property type="term" value="F:sigma factor activity"/>
    <property type="evidence" value="ECO:0007669"/>
    <property type="project" value="UniProtKB-KW"/>
</dbReference>
<dbReference type="PANTHER" id="PTHR43133:SF46">
    <property type="entry name" value="RNA POLYMERASE SIGMA-70 FACTOR ECF SUBFAMILY"/>
    <property type="match status" value="1"/>
</dbReference>
<evidence type="ECO:0000313" key="7">
    <source>
        <dbReference type="EMBL" id="MVT43580.1"/>
    </source>
</evidence>
<accession>A0A6N8JEB6</accession>
<dbReference type="InterPro" id="IPR036388">
    <property type="entry name" value="WH-like_DNA-bd_sf"/>
</dbReference>
<dbReference type="Pfam" id="PF08281">
    <property type="entry name" value="Sigma70_r4_2"/>
    <property type="match status" value="1"/>
</dbReference>
<protein>
    <submittedName>
        <fullName evidence="7">Sigma-70 family RNA polymerase sigma factor</fullName>
    </submittedName>
</protein>
<evidence type="ECO:0000259" key="6">
    <source>
        <dbReference type="Pfam" id="PF08281"/>
    </source>
</evidence>
<dbReference type="GO" id="GO:0006352">
    <property type="term" value="P:DNA-templated transcription initiation"/>
    <property type="evidence" value="ECO:0007669"/>
    <property type="project" value="InterPro"/>
</dbReference>
<feature type="domain" description="RNA polymerase sigma-70 region 2" evidence="5">
    <location>
        <begin position="29"/>
        <end position="96"/>
    </location>
</feature>
<evidence type="ECO:0000256" key="4">
    <source>
        <dbReference type="ARBA" id="ARBA00023163"/>
    </source>
</evidence>
<gene>
    <name evidence="7" type="ORF">GO495_23485</name>
</gene>
<dbReference type="Gene3D" id="1.10.1740.10">
    <property type="match status" value="1"/>
</dbReference>
<dbReference type="EMBL" id="WRXO01000008">
    <property type="protein sequence ID" value="MVT43580.1"/>
    <property type="molecule type" value="Genomic_DNA"/>
</dbReference>
<dbReference type="InterPro" id="IPR013249">
    <property type="entry name" value="RNA_pol_sigma70_r4_t2"/>
</dbReference>
<dbReference type="InterPro" id="IPR013325">
    <property type="entry name" value="RNA_pol_sigma_r2"/>
</dbReference>
<dbReference type="GO" id="GO:0003677">
    <property type="term" value="F:DNA binding"/>
    <property type="evidence" value="ECO:0007669"/>
    <property type="project" value="InterPro"/>
</dbReference>
<dbReference type="InterPro" id="IPR039425">
    <property type="entry name" value="RNA_pol_sigma-70-like"/>
</dbReference>
<evidence type="ECO:0000256" key="1">
    <source>
        <dbReference type="ARBA" id="ARBA00010641"/>
    </source>
</evidence>
<sequence>MNRMYNSEHREDDLLQRIAAGDEAAFAGLFHTYHNRLGGFVLGWTKSAALAEEIVQDVFMKIWTQRERLSEIKQIDSYLYILARNEAFNCLRQAARERVRRETWEHEQDAAPAAEENDYTPLIEQAVAKLPTQQKKVYLLKQHHRMAYAEISRHMQISPETARKHLSAALRSITLYVRTHLHHIIILLLTKFF</sequence>
<dbReference type="SUPFAM" id="SSF88659">
    <property type="entry name" value="Sigma3 and sigma4 domains of RNA polymerase sigma factors"/>
    <property type="match status" value="1"/>
</dbReference>
<dbReference type="Gene3D" id="1.10.10.10">
    <property type="entry name" value="Winged helix-like DNA-binding domain superfamily/Winged helix DNA-binding domain"/>
    <property type="match status" value="1"/>
</dbReference>
<evidence type="ECO:0000259" key="5">
    <source>
        <dbReference type="Pfam" id="PF04542"/>
    </source>
</evidence>
<keyword evidence="3" id="KW-0731">Sigma factor</keyword>
<comment type="similarity">
    <text evidence="1">Belongs to the sigma-70 factor family. ECF subfamily.</text>
</comment>
<dbReference type="Pfam" id="PF04542">
    <property type="entry name" value="Sigma70_r2"/>
    <property type="match status" value="1"/>
</dbReference>
<keyword evidence="8" id="KW-1185">Reference proteome</keyword>
<dbReference type="NCBIfam" id="TIGR02937">
    <property type="entry name" value="sigma70-ECF"/>
    <property type="match status" value="1"/>
</dbReference>
<dbReference type="AlphaFoldDB" id="A0A6N8JEB6"/>
<evidence type="ECO:0000256" key="2">
    <source>
        <dbReference type="ARBA" id="ARBA00023015"/>
    </source>
</evidence>
<dbReference type="OrthoDB" id="799938at2"/>
<dbReference type="SUPFAM" id="SSF88946">
    <property type="entry name" value="Sigma2 domain of RNA polymerase sigma factors"/>
    <property type="match status" value="1"/>
</dbReference>
<dbReference type="InterPro" id="IPR014284">
    <property type="entry name" value="RNA_pol_sigma-70_dom"/>
</dbReference>
<keyword evidence="2" id="KW-0805">Transcription regulation</keyword>
<keyword evidence="4" id="KW-0804">Transcription</keyword>
<feature type="domain" description="RNA polymerase sigma factor 70 region 4 type 2" evidence="6">
    <location>
        <begin position="123"/>
        <end position="172"/>
    </location>
</feature>
<dbReference type="InterPro" id="IPR013324">
    <property type="entry name" value="RNA_pol_sigma_r3/r4-like"/>
</dbReference>
<dbReference type="InterPro" id="IPR007627">
    <property type="entry name" value="RNA_pol_sigma70_r2"/>
</dbReference>
<organism evidence="7 8">
    <name type="scientific">Chitinophaga oryziterrae</name>
    <dbReference type="NCBI Taxonomy" id="1031224"/>
    <lineage>
        <taxon>Bacteria</taxon>
        <taxon>Pseudomonadati</taxon>
        <taxon>Bacteroidota</taxon>
        <taxon>Chitinophagia</taxon>
        <taxon>Chitinophagales</taxon>
        <taxon>Chitinophagaceae</taxon>
        <taxon>Chitinophaga</taxon>
    </lineage>
</organism>
<name>A0A6N8JEB6_9BACT</name>
<proteinExistence type="inferred from homology"/>
<dbReference type="PANTHER" id="PTHR43133">
    <property type="entry name" value="RNA POLYMERASE ECF-TYPE SIGMA FACTO"/>
    <property type="match status" value="1"/>
</dbReference>
<evidence type="ECO:0000313" key="8">
    <source>
        <dbReference type="Proteomes" id="UP000468388"/>
    </source>
</evidence>
<evidence type="ECO:0000256" key="3">
    <source>
        <dbReference type="ARBA" id="ARBA00023082"/>
    </source>
</evidence>
<reference evidence="7 8" key="1">
    <citation type="submission" date="2019-12" db="EMBL/GenBank/DDBJ databases">
        <title>The draft genomic sequence of strain Chitinophaga oryziterrae JCM 16595.</title>
        <authorList>
            <person name="Zhang X."/>
        </authorList>
    </citation>
    <scope>NUCLEOTIDE SEQUENCE [LARGE SCALE GENOMIC DNA]</scope>
    <source>
        <strain evidence="7 8">JCM 16595</strain>
    </source>
</reference>
<comment type="caution">
    <text evidence="7">The sequence shown here is derived from an EMBL/GenBank/DDBJ whole genome shotgun (WGS) entry which is preliminary data.</text>
</comment>
<dbReference type="Proteomes" id="UP000468388">
    <property type="component" value="Unassembled WGS sequence"/>
</dbReference>